<dbReference type="InterPro" id="IPR049627">
    <property type="entry name" value="SLX8"/>
</dbReference>
<organism evidence="7 8">
    <name type="scientific">Candida verbasci</name>
    <dbReference type="NCBI Taxonomy" id="1227364"/>
    <lineage>
        <taxon>Eukaryota</taxon>
        <taxon>Fungi</taxon>
        <taxon>Dikarya</taxon>
        <taxon>Ascomycota</taxon>
        <taxon>Saccharomycotina</taxon>
        <taxon>Pichiomycetes</taxon>
        <taxon>Debaryomycetaceae</taxon>
        <taxon>Candida/Lodderomyces clade</taxon>
        <taxon>Candida</taxon>
    </lineage>
</organism>
<dbReference type="AlphaFoldDB" id="A0A9W4XAL8"/>
<gene>
    <name evidence="7" type="ORF">CANVERA_P2984</name>
</gene>
<accession>A0A9W4XAL8</accession>
<dbReference type="InterPro" id="IPR027370">
    <property type="entry name" value="Znf-RING_euk"/>
</dbReference>
<feature type="domain" description="RING-type" evidence="6">
    <location>
        <begin position="73"/>
        <end position="127"/>
    </location>
</feature>
<dbReference type="SUPFAM" id="SSF57850">
    <property type="entry name" value="RING/U-box"/>
    <property type="match status" value="1"/>
</dbReference>
<keyword evidence="1" id="KW-0479">Metal-binding</keyword>
<protein>
    <recommendedName>
        <fullName evidence="6">RING-type domain-containing protein</fullName>
    </recommendedName>
</protein>
<evidence type="ECO:0000313" key="8">
    <source>
        <dbReference type="Proteomes" id="UP001152885"/>
    </source>
</evidence>
<dbReference type="EMBL" id="CANTUO010000003">
    <property type="protein sequence ID" value="CAI5758472.1"/>
    <property type="molecule type" value="Genomic_DNA"/>
</dbReference>
<evidence type="ECO:0000259" key="6">
    <source>
        <dbReference type="PROSITE" id="PS50089"/>
    </source>
</evidence>
<evidence type="ECO:0000256" key="4">
    <source>
        <dbReference type="PROSITE-ProRule" id="PRU00175"/>
    </source>
</evidence>
<dbReference type="GO" id="GO:0006511">
    <property type="term" value="P:ubiquitin-dependent protein catabolic process"/>
    <property type="evidence" value="ECO:0007669"/>
    <property type="project" value="TreeGrafter"/>
</dbReference>
<dbReference type="OrthoDB" id="6270329at2759"/>
<dbReference type="GO" id="GO:0140082">
    <property type="term" value="F:SUMO-ubiquitin ligase activity"/>
    <property type="evidence" value="ECO:0007669"/>
    <property type="project" value="TreeGrafter"/>
</dbReference>
<dbReference type="Gene3D" id="3.30.40.10">
    <property type="entry name" value="Zinc/RING finger domain, C3HC4 (zinc finger)"/>
    <property type="match status" value="1"/>
</dbReference>
<dbReference type="InterPro" id="IPR017907">
    <property type="entry name" value="Znf_RING_CS"/>
</dbReference>
<dbReference type="Proteomes" id="UP001152885">
    <property type="component" value="Unassembled WGS sequence"/>
</dbReference>
<dbReference type="PANTHER" id="PTHR47094">
    <property type="entry name" value="ELFLESS, ISOFORM B"/>
    <property type="match status" value="1"/>
</dbReference>
<dbReference type="GO" id="GO:0032183">
    <property type="term" value="F:SUMO binding"/>
    <property type="evidence" value="ECO:0007669"/>
    <property type="project" value="TreeGrafter"/>
</dbReference>
<keyword evidence="2 4" id="KW-0863">Zinc-finger</keyword>
<sequence length="152" mass="17039">MSVNERYVINLSSDEGEIDDNDIEIIEFRKLTQNLINNPQAKETNNLNDSKEDDTTHEDDSEKVVKKLSDSQCPICFDEITNATITSCGHLFCLECIEQSISNSSARGQIRSNNNNSRGKGLCPLCRKQVSFKDTILLKMKKSNIANLPKLG</sequence>
<dbReference type="GO" id="GO:0008270">
    <property type="term" value="F:zinc ion binding"/>
    <property type="evidence" value="ECO:0007669"/>
    <property type="project" value="UniProtKB-KW"/>
</dbReference>
<feature type="region of interest" description="Disordered" evidence="5">
    <location>
        <begin position="37"/>
        <end position="63"/>
    </location>
</feature>
<keyword evidence="3" id="KW-0862">Zinc</keyword>
<dbReference type="PROSITE" id="PS50089">
    <property type="entry name" value="ZF_RING_2"/>
    <property type="match status" value="1"/>
</dbReference>
<evidence type="ECO:0000256" key="3">
    <source>
        <dbReference type="ARBA" id="ARBA00022833"/>
    </source>
</evidence>
<comment type="caution">
    <text evidence="7">The sequence shown here is derived from an EMBL/GenBank/DDBJ whole genome shotgun (WGS) entry which is preliminary data.</text>
</comment>
<keyword evidence="8" id="KW-1185">Reference proteome</keyword>
<reference evidence="7" key="1">
    <citation type="submission" date="2022-12" db="EMBL/GenBank/DDBJ databases">
        <authorList>
            <person name="Brejova B."/>
        </authorList>
    </citation>
    <scope>NUCLEOTIDE SEQUENCE</scope>
</reference>
<dbReference type="InterPro" id="IPR001841">
    <property type="entry name" value="Znf_RING"/>
</dbReference>
<dbReference type="GO" id="GO:0033768">
    <property type="term" value="C:SUMO-targeted ubiquitin ligase complex"/>
    <property type="evidence" value="ECO:0007669"/>
    <property type="project" value="TreeGrafter"/>
</dbReference>
<proteinExistence type="predicted"/>
<dbReference type="SMART" id="SM00184">
    <property type="entry name" value="RING"/>
    <property type="match status" value="1"/>
</dbReference>
<dbReference type="PROSITE" id="PS00518">
    <property type="entry name" value="ZF_RING_1"/>
    <property type="match status" value="1"/>
</dbReference>
<dbReference type="Pfam" id="PF13445">
    <property type="entry name" value="zf-RING_UBOX"/>
    <property type="match status" value="1"/>
</dbReference>
<evidence type="ECO:0000313" key="7">
    <source>
        <dbReference type="EMBL" id="CAI5758472.1"/>
    </source>
</evidence>
<dbReference type="InterPro" id="IPR013083">
    <property type="entry name" value="Znf_RING/FYVE/PHD"/>
</dbReference>
<dbReference type="GO" id="GO:0061630">
    <property type="term" value="F:ubiquitin protein ligase activity"/>
    <property type="evidence" value="ECO:0007669"/>
    <property type="project" value="InterPro"/>
</dbReference>
<feature type="compositionally biased region" description="Polar residues" evidence="5">
    <location>
        <begin position="37"/>
        <end position="48"/>
    </location>
</feature>
<feature type="compositionally biased region" description="Basic and acidic residues" evidence="5">
    <location>
        <begin position="49"/>
        <end position="63"/>
    </location>
</feature>
<name>A0A9W4XAL8_9ASCO</name>
<evidence type="ECO:0000256" key="1">
    <source>
        <dbReference type="ARBA" id="ARBA00022723"/>
    </source>
</evidence>
<evidence type="ECO:0000256" key="2">
    <source>
        <dbReference type="ARBA" id="ARBA00022771"/>
    </source>
</evidence>
<dbReference type="PANTHER" id="PTHR47094:SF1">
    <property type="entry name" value="RING-TYPE E3 UBIQUITIN TRANSFERASE"/>
    <property type="match status" value="1"/>
</dbReference>
<evidence type="ECO:0000256" key="5">
    <source>
        <dbReference type="SAM" id="MobiDB-lite"/>
    </source>
</evidence>